<organism evidence="1 2">
    <name type="scientific">Lecanicillium saksenae</name>
    <dbReference type="NCBI Taxonomy" id="468837"/>
    <lineage>
        <taxon>Eukaryota</taxon>
        <taxon>Fungi</taxon>
        <taxon>Dikarya</taxon>
        <taxon>Ascomycota</taxon>
        <taxon>Pezizomycotina</taxon>
        <taxon>Sordariomycetes</taxon>
        <taxon>Hypocreomycetidae</taxon>
        <taxon>Hypocreales</taxon>
        <taxon>Cordycipitaceae</taxon>
        <taxon>Lecanicillium</taxon>
    </lineage>
</organism>
<proteinExistence type="predicted"/>
<keyword evidence="2" id="KW-1185">Reference proteome</keyword>
<comment type="caution">
    <text evidence="1">The sequence shown here is derived from an EMBL/GenBank/DDBJ whole genome shotgun (WGS) entry which is preliminary data.</text>
</comment>
<accession>A0ACC1RAD8</accession>
<dbReference type="EMBL" id="JANAKD010000009">
    <property type="protein sequence ID" value="KAJ3499465.1"/>
    <property type="molecule type" value="Genomic_DNA"/>
</dbReference>
<reference evidence="1" key="1">
    <citation type="submission" date="2022-07" db="EMBL/GenBank/DDBJ databases">
        <title>Genome Sequence of Lecanicillium saksenae.</title>
        <authorList>
            <person name="Buettner E."/>
        </authorList>
    </citation>
    <scope>NUCLEOTIDE SEQUENCE</scope>
    <source>
        <strain evidence="1">VT-O1</strain>
    </source>
</reference>
<dbReference type="Proteomes" id="UP001148737">
    <property type="component" value="Unassembled WGS sequence"/>
</dbReference>
<evidence type="ECO:0000313" key="2">
    <source>
        <dbReference type="Proteomes" id="UP001148737"/>
    </source>
</evidence>
<gene>
    <name evidence="1" type="ORF">NLG97_g304</name>
</gene>
<evidence type="ECO:0000313" key="1">
    <source>
        <dbReference type="EMBL" id="KAJ3499465.1"/>
    </source>
</evidence>
<protein>
    <submittedName>
        <fullName evidence="1">Uncharacterized protein</fullName>
    </submittedName>
</protein>
<sequence length="461" mass="49951">MSSDQVTSLLHELQAALARGGYSYACGGRIPIAQPAVANTSETQLLSSTAEQPRCSDPVTLRWDISEPAIAGEPPCRKVTLPATQKIDTDALASLLQDCQPATFGLGGRDVYDEAYRKALKMDPTAFCSTVDPHALGIVDTIAQLLLPSFMASSTHRAVEARLYKLNASGLPALVYSGPSGKFKAHVDTPRSPLQFGSLVICLPAEHQGGQLKVRHNGDETTFDWSSGDGPDKTAHIEWAAFYSDCEHEVMEVSSGHRLTLTYNLYAVCGAGRLTGAFPALDPARLPLYRALDGIISSDPFSGQGGRLGFWCTHAYAYNDEHETPFPHVLKGVDAAVWESLKALCVDVQVAPIVTMDDERLEELNEFQAEEDKLPAWIIGKKFGLEVDGYGEIESSSDMEALYNRWGSFSDSPIVWLTTPKHEELQIIYTAYGNQGSAETIYSRCAILATLPAATQGSASE</sequence>
<name>A0ACC1RAD8_9HYPO</name>